<evidence type="ECO:0000256" key="1">
    <source>
        <dbReference type="ARBA" id="ARBA00001947"/>
    </source>
</evidence>
<evidence type="ECO:0000256" key="13">
    <source>
        <dbReference type="SAM" id="SignalP"/>
    </source>
</evidence>
<evidence type="ECO:0000256" key="2">
    <source>
        <dbReference type="ARBA" id="ARBA00004776"/>
    </source>
</evidence>
<keyword evidence="9" id="KW-0961">Cell wall biogenesis/degradation</keyword>
<dbReference type="EMBL" id="JBHSEL010000119">
    <property type="protein sequence ID" value="MFC4625976.1"/>
    <property type="molecule type" value="Genomic_DNA"/>
</dbReference>
<keyword evidence="7" id="KW-0862">Zinc</keyword>
<comment type="caution">
    <text evidence="15">The sequence shown here is derived from an EMBL/GenBank/DDBJ whole genome shotgun (WGS) entry which is preliminary data.</text>
</comment>
<feature type="signal peptide" evidence="13">
    <location>
        <begin position="1"/>
        <end position="27"/>
    </location>
</feature>
<name>A0ABV9H6F4_9HYPH</name>
<comment type="similarity">
    <text evidence="10">Belongs to the peptidase M15 family.</text>
</comment>
<evidence type="ECO:0000256" key="10">
    <source>
        <dbReference type="ARBA" id="ARBA00093448"/>
    </source>
</evidence>
<evidence type="ECO:0000256" key="4">
    <source>
        <dbReference type="ARBA" id="ARBA00022723"/>
    </source>
</evidence>
<evidence type="ECO:0000259" key="14">
    <source>
        <dbReference type="Pfam" id="PF08291"/>
    </source>
</evidence>
<protein>
    <recommendedName>
        <fullName evidence="11">Murein endopeptidase K</fullName>
    </recommendedName>
</protein>
<keyword evidence="4" id="KW-0479">Metal-binding</keyword>
<dbReference type="RefSeq" id="WP_374830558.1">
    <property type="nucleotide sequence ID" value="NZ_JBHEEZ010000004.1"/>
</dbReference>
<dbReference type="InterPro" id="IPR010275">
    <property type="entry name" value="MepK"/>
</dbReference>
<dbReference type="PANTHER" id="PTHR37425:SF1">
    <property type="entry name" value="OUTER MEMBRANE PROTEIN"/>
    <property type="match status" value="1"/>
</dbReference>
<dbReference type="Proteomes" id="UP001596042">
    <property type="component" value="Unassembled WGS sequence"/>
</dbReference>
<evidence type="ECO:0000256" key="5">
    <source>
        <dbReference type="ARBA" id="ARBA00022729"/>
    </source>
</evidence>
<evidence type="ECO:0000256" key="9">
    <source>
        <dbReference type="ARBA" id="ARBA00023316"/>
    </source>
</evidence>
<keyword evidence="8" id="KW-0482">Metalloprotease</keyword>
<evidence type="ECO:0000256" key="3">
    <source>
        <dbReference type="ARBA" id="ARBA00022670"/>
    </source>
</evidence>
<evidence type="ECO:0000313" key="16">
    <source>
        <dbReference type="Proteomes" id="UP001596042"/>
    </source>
</evidence>
<dbReference type="SUPFAM" id="SSF55166">
    <property type="entry name" value="Hedgehog/DD-peptidase"/>
    <property type="match status" value="1"/>
</dbReference>
<dbReference type="GO" id="GO:0004180">
    <property type="term" value="F:carboxypeptidase activity"/>
    <property type="evidence" value="ECO:0007669"/>
    <property type="project" value="UniProtKB-KW"/>
</dbReference>
<feature type="region of interest" description="Disordered" evidence="12">
    <location>
        <begin position="135"/>
        <end position="191"/>
    </location>
</feature>
<feature type="region of interest" description="Disordered" evidence="12">
    <location>
        <begin position="65"/>
        <end position="112"/>
    </location>
</feature>
<feature type="chain" id="PRO_5045927618" description="Murein endopeptidase K" evidence="13">
    <location>
        <begin position="28"/>
        <end position="411"/>
    </location>
</feature>
<evidence type="ECO:0000256" key="11">
    <source>
        <dbReference type="ARBA" id="ARBA00093666"/>
    </source>
</evidence>
<dbReference type="Gene3D" id="3.30.1380.10">
    <property type="match status" value="1"/>
</dbReference>
<keyword evidence="15" id="KW-0121">Carboxypeptidase</keyword>
<gene>
    <name evidence="15" type="ORF">ACFO1V_12295</name>
</gene>
<evidence type="ECO:0000256" key="12">
    <source>
        <dbReference type="SAM" id="MobiDB-lite"/>
    </source>
</evidence>
<reference evidence="16" key="1">
    <citation type="journal article" date="2019" name="Int. J. Syst. Evol. Microbiol.">
        <title>The Global Catalogue of Microorganisms (GCM) 10K type strain sequencing project: providing services to taxonomists for standard genome sequencing and annotation.</title>
        <authorList>
            <consortium name="The Broad Institute Genomics Platform"/>
            <consortium name="The Broad Institute Genome Sequencing Center for Infectious Disease"/>
            <person name="Wu L."/>
            <person name="Ma J."/>
        </authorList>
    </citation>
    <scope>NUCLEOTIDE SEQUENCE [LARGE SCALE GENOMIC DNA]</scope>
    <source>
        <strain evidence="16">CGMCC 1.15731</strain>
    </source>
</reference>
<evidence type="ECO:0000313" key="15">
    <source>
        <dbReference type="EMBL" id="MFC4625976.1"/>
    </source>
</evidence>
<keyword evidence="16" id="KW-1185">Reference proteome</keyword>
<feature type="compositionally biased region" description="Basic and acidic residues" evidence="12">
    <location>
        <begin position="159"/>
        <end position="189"/>
    </location>
</feature>
<accession>A0ABV9H6F4</accession>
<feature type="domain" description="Peptidase M15A C-terminal" evidence="14">
    <location>
        <begin position="297"/>
        <end position="397"/>
    </location>
</feature>
<dbReference type="InterPro" id="IPR009045">
    <property type="entry name" value="Zn_M74/Hedgehog-like"/>
</dbReference>
<keyword evidence="3" id="KW-0645">Protease</keyword>
<feature type="compositionally biased region" description="Low complexity" evidence="12">
    <location>
        <begin position="65"/>
        <end position="83"/>
    </location>
</feature>
<evidence type="ECO:0000256" key="7">
    <source>
        <dbReference type="ARBA" id="ARBA00022833"/>
    </source>
</evidence>
<dbReference type="PANTHER" id="PTHR37425">
    <property type="match status" value="1"/>
</dbReference>
<sequence length="411" mass="43997">MKANHSTRRINRHLLMGSAALLTLAIAACTATGNGPDGKPLAINTPSSGSVLTDTLQSAADQVTAQHATAAQETTQPAEQQSAPAVQAAETGKPQTNQAEMPATAAQDGAKGEVATEQVAVAEAKPKQAKSLFSLFSSKPDEEKPAEKVTSADGTETADNSKKPESTDRARREVPVETVENKTDNKQEKPVQLASLADSAGIANAFAPQRPDGRKGSISRLFSDPELAKGKTAVARAAPRRDASEYNYSLPGVRPNGGIEIKHRSSMYDDSDIDANEYDGMPGITLASAPGLGRLLPNGLRVRRETVDVACLKPKLVAMLKQMERHFRRPVFITSGYRSPAYNRKVNGARRSLHMICAAADIQIDGVSKWEIARYARSMPGRGGVGTYCNTTAVHIDIGPERDWNWRCKGS</sequence>
<evidence type="ECO:0000256" key="6">
    <source>
        <dbReference type="ARBA" id="ARBA00022801"/>
    </source>
</evidence>
<organism evidence="15 16">
    <name type="scientific">Daeguia caeni</name>
    <dbReference type="NCBI Taxonomy" id="439612"/>
    <lineage>
        <taxon>Bacteria</taxon>
        <taxon>Pseudomonadati</taxon>
        <taxon>Pseudomonadota</taxon>
        <taxon>Alphaproteobacteria</taxon>
        <taxon>Hyphomicrobiales</taxon>
        <taxon>Brucellaceae</taxon>
        <taxon>Daeguia</taxon>
    </lineage>
</organism>
<comment type="pathway">
    <text evidence="2">Cell wall biogenesis; cell wall polysaccharide biosynthesis.</text>
</comment>
<comment type="cofactor">
    <cofactor evidence="1">
        <name>Zn(2+)</name>
        <dbReference type="ChEBI" id="CHEBI:29105"/>
    </cofactor>
</comment>
<keyword evidence="6" id="KW-0378">Hydrolase</keyword>
<keyword evidence="5 13" id="KW-0732">Signal</keyword>
<evidence type="ECO:0000256" key="8">
    <source>
        <dbReference type="ARBA" id="ARBA00023049"/>
    </source>
</evidence>
<dbReference type="Pfam" id="PF08291">
    <property type="entry name" value="Peptidase_M15_3"/>
    <property type="match status" value="1"/>
</dbReference>
<dbReference type="InterPro" id="IPR013230">
    <property type="entry name" value="Peptidase_M15A_C"/>
</dbReference>
<dbReference type="PROSITE" id="PS51257">
    <property type="entry name" value="PROKAR_LIPOPROTEIN"/>
    <property type="match status" value="1"/>
</dbReference>
<proteinExistence type="inferred from homology"/>